<proteinExistence type="predicted"/>
<evidence type="ECO:0000256" key="2">
    <source>
        <dbReference type="SAM" id="Phobius"/>
    </source>
</evidence>
<dbReference type="CDD" id="cd07042">
    <property type="entry name" value="STAS_SulP_like_sulfate_transporter"/>
    <property type="match status" value="1"/>
</dbReference>
<dbReference type="PANTHER" id="PTHR43310:SF1">
    <property type="entry name" value="SULFATE TRANSPORTER YBAR-RELATED"/>
    <property type="match status" value="1"/>
</dbReference>
<evidence type="ECO:0000313" key="4">
    <source>
        <dbReference type="Proteomes" id="UP001642484"/>
    </source>
</evidence>
<keyword evidence="2" id="KW-0812">Transmembrane</keyword>
<evidence type="ECO:0008006" key="5">
    <source>
        <dbReference type="Google" id="ProtNLM"/>
    </source>
</evidence>
<keyword evidence="2" id="KW-1133">Transmembrane helix</keyword>
<comment type="caution">
    <text evidence="3">The sequence shown here is derived from an EMBL/GenBank/DDBJ whole genome shotgun (WGS) entry which is preliminary data.</text>
</comment>
<sequence>MRVLRMPLSGNAMIGLSTVNCLNGGKGRLGPCVTALGIMACVMGAYPLLNFIPVAALAGIMLVVVFHTFKWFTIPMILAALLPRSLRNKLSLQRKVPRIDALVIIIVTILCKWPAGTNIAVAVGVGVAICSMSYAWRSADTFEVIVSEENEIKTYFVHGPFFFTSANRFLKILNADTDPEVVEVVFSEATSLFDYSAMQAMNKISAEYKSKGKQILFKSLCSKSTKLLMKAQHLMAETEYTERDMEAGPMRSAGTGDVPTRRGAESTDWKSCRRSRIRLTTGRKLWLNGPCFGQPEPGKWWLLHPGITGLQTLGEMPPLHSPSSGHSHFPTKVFPWKLPIKKGCSMVIDSPQNEPTHLFRQRW</sequence>
<protein>
    <recommendedName>
        <fullName evidence="5">STAS domain-containing protein</fullName>
    </recommendedName>
</protein>
<accession>A0ABP0HG71</accession>
<keyword evidence="2" id="KW-0472">Membrane</keyword>
<keyword evidence="4" id="KW-1185">Reference proteome</keyword>
<feature type="region of interest" description="Disordered" evidence="1">
    <location>
        <begin position="242"/>
        <end position="269"/>
    </location>
</feature>
<evidence type="ECO:0000256" key="1">
    <source>
        <dbReference type="SAM" id="MobiDB-lite"/>
    </source>
</evidence>
<name>A0ABP0HG71_9DINO</name>
<feature type="compositionally biased region" description="Basic and acidic residues" evidence="1">
    <location>
        <begin position="259"/>
        <end position="269"/>
    </location>
</feature>
<reference evidence="3 4" key="1">
    <citation type="submission" date="2024-02" db="EMBL/GenBank/DDBJ databases">
        <authorList>
            <person name="Chen Y."/>
            <person name="Shah S."/>
            <person name="Dougan E. K."/>
            <person name="Thang M."/>
            <person name="Chan C."/>
        </authorList>
    </citation>
    <scope>NUCLEOTIDE SEQUENCE [LARGE SCALE GENOMIC DNA]</scope>
</reference>
<dbReference type="Gene3D" id="3.30.750.24">
    <property type="entry name" value="STAS domain"/>
    <property type="match status" value="1"/>
</dbReference>
<feature type="transmembrane region" description="Helical" evidence="2">
    <location>
        <begin position="55"/>
        <end position="82"/>
    </location>
</feature>
<dbReference type="InterPro" id="IPR052706">
    <property type="entry name" value="Membrane-Transporter-like"/>
</dbReference>
<dbReference type="SUPFAM" id="SSF52091">
    <property type="entry name" value="SpoIIaa-like"/>
    <property type="match status" value="1"/>
</dbReference>
<feature type="transmembrane region" description="Helical" evidence="2">
    <location>
        <begin position="102"/>
        <end position="129"/>
    </location>
</feature>
<dbReference type="Proteomes" id="UP001642484">
    <property type="component" value="Unassembled WGS sequence"/>
</dbReference>
<gene>
    <name evidence="3" type="ORF">CCMP2556_LOCUS1549</name>
</gene>
<evidence type="ECO:0000313" key="3">
    <source>
        <dbReference type="EMBL" id="CAK8989157.1"/>
    </source>
</evidence>
<organism evidence="3 4">
    <name type="scientific">Durusdinium trenchii</name>
    <dbReference type="NCBI Taxonomy" id="1381693"/>
    <lineage>
        <taxon>Eukaryota</taxon>
        <taxon>Sar</taxon>
        <taxon>Alveolata</taxon>
        <taxon>Dinophyceae</taxon>
        <taxon>Suessiales</taxon>
        <taxon>Symbiodiniaceae</taxon>
        <taxon>Durusdinium</taxon>
    </lineage>
</organism>
<feature type="transmembrane region" description="Helical" evidence="2">
    <location>
        <begin position="29"/>
        <end position="49"/>
    </location>
</feature>
<dbReference type="PANTHER" id="PTHR43310">
    <property type="entry name" value="SULFATE TRANSPORTER YBAR-RELATED"/>
    <property type="match status" value="1"/>
</dbReference>
<dbReference type="EMBL" id="CAXAMN010000515">
    <property type="protein sequence ID" value="CAK8989157.1"/>
    <property type="molecule type" value="Genomic_DNA"/>
</dbReference>
<dbReference type="InterPro" id="IPR036513">
    <property type="entry name" value="STAS_dom_sf"/>
</dbReference>